<gene>
    <name evidence="1" type="ORF">ABK249_32350</name>
</gene>
<name>A0ABV0MCH8_9HYPH</name>
<organism evidence="1 2">
    <name type="scientific">Neorhizobium phenanthreniclasticum</name>
    <dbReference type="NCBI Taxonomy" id="3157917"/>
    <lineage>
        <taxon>Bacteria</taxon>
        <taxon>Pseudomonadati</taxon>
        <taxon>Pseudomonadota</taxon>
        <taxon>Alphaproteobacteria</taxon>
        <taxon>Hyphomicrobiales</taxon>
        <taxon>Rhizobiaceae</taxon>
        <taxon>Rhizobium/Agrobacterium group</taxon>
        <taxon>Neorhizobium</taxon>
    </lineage>
</organism>
<dbReference type="EMBL" id="JBEAAL010000049">
    <property type="protein sequence ID" value="MEQ1409598.1"/>
    <property type="molecule type" value="Genomic_DNA"/>
</dbReference>
<protein>
    <submittedName>
        <fullName evidence="1">Uncharacterized protein</fullName>
    </submittedName>
</protein>
<comment type="caution">
    <text evidence="1">The sequence shown here is derived from an EMBL/GenBank/DDBJ whole genome shotgun (WGS) entry which is preliminary data.</text>
</comment>
<feature type="non-terminal residue" evidence="1">
    <location>
        <position position="89"/>
    </location>
</feature>
<sequence>MINANELLINRRLNAAASCNRQHICPSSTLKKRREKPMPKLLKTDMRISGGRQSQQIGCDMFDGGEVGRGVFGSDAAFVVAEDHVQHPV</sequence>
<dbReference type="Proteomes" id="UP001496627">
    <property type="component" value="Unassembled WGS sequence"/>
</dbReference>
<evidence type="ECO:0000313" key="2">
    <source>
        <dbReference type="Proteomes" id="UP001496627"/>
    </source>
</evidence>
<keyword evidence="2" id="KW-1185">Reference proteome</keyword>
<evidence type="ECO:0000313" key="1">
    <source>
        <dbReference type="EMBL" id="MEQ1409598.1"/>
    </source>
</evidence>
<reference evidence="1 2" key="1">
    <citation type="submission" date="2024-05" db="EMBL/GenBank/DDBJ databases">
        <title>Neorhizobium sp. Rsf11, a plant growth promoting and heavy metal resistant PAH-degrader.</title>
        <authorList>
            <person name="Golubev S.N."/>
            <person name="Muratova A.Y."/>
            <person name="Markelova M.I."/>
        </authorList>
    </citation>
    <scope>NUCLEOTIDE SEQUENCE [LARGE SCALE GENOMIC DNA]</scope>
    <source>
        <strain evidence="1 2">Rsf11</strain>
    </source>
</reference>
<proteinExistence type="predicted"/>
<accession>A0ABV0MCH8</accession>